<proteinExistence type="predicted"/>
<dbReference type="EMBL" id="CAJVQB010002362">
    <property type="protein sequence ID" value="CAG8571967.1"/>
    <property type="molecule type" value="Genomic_DNA"/>
</dbReference>
<evidence type="ECO:0000313" key="1">
    <source>
        <dbReference type="EMBL" id="CAG8571967.1"/>
    </source>
</evidence>
<name>A0ABN7UDU9_GIGMA</name>
<dbReference type="Proteomes" id="UP000789901">
    <property type="component" value="Unassembled WGS sequence"/>
</dbReference>
<comment type="caution">
    <text evidence="1">The sequence shown here is derived from an EMBL/GenBank/DDBJ whole genome shotgun (WGS) entry which is preliminary data.</text>
</comment>
<gene>
    <name evidence="1" type="ORF">GMARGA_LOCUS5529</name>
</gene>
<reference evidence="1 2" key="1">
    <citation type="submission" date="2021-06" db="EMBL/GenBank/DDBJ databases">
        <authorList>
            <person name="Kallberg Y."/>
            <person name="Tangrot J."/>
            <person name="Rosling A."/>
        </authorList>
    </citation>
    <scope>NUCLEOTIDE SEQUENCE [LARGE SCALE GENOMIC DNA]</scope>
    <source>
        <strain evidence="1 2">120-4 pot B 10/14</strain>
    </source>
</reference>
<evidence type="ECO:0000313" key="2">
    <source>
        <dbReference type="Proteomes" id="UP000789901"/>
    </source>
</evidence>
<accession>A0ABN7UDU9</accession>
<keyword evidence="2" id="KW-1185">Reference proteome</keyword>
<protein>
    <submittedName>
        <fullName evidence="1">11705_t:CDS:1</fullName>
    </submittedName>
</protein>
<sequence>MQKIHADIGELLEERIYKEVKNYGDIRNFYLSSREQTTLTITKQFSETTQELWSLYRSLRVPKMVRVNLIITNNVKMVNQRQSTGNINVQGLITKNYMLMINNKAVALMGNELLKELYRAKHKAQWLSQNRINEIANAQGVNWPATYELINYKYRPITRFASAKKEDKKNKIQLTKEQKQDFLKRYMSTYLDPNTNQKIEIIKQDVERVIEGRY</sequence>
<organism evidence="1 2">
    <name type="scientific">Gigaspora margarita</name>
    <dbReference type="NCBI Taxonomy" id="4874"/>
    <lineage>
        <taxon>Eukaryota</taxon>
        <taxon>Fungi</taxon>
        <taxon>Fungi incertae sedis</taxon>
        <taxon>Mucoromycota</taxon>
        <taxon>Glomeromycotina</taxon>
        <taxon>Glomeromycetes</taxon>
        <taxon>Diversisporales</taxon>
        <taxon>Gigasporaceae</taxon>
        <taxon>Gigaspora</taxon>
    </lineage>
</organism>